<dbReference type="CDD" id="cd09989">
    <property type="entry name" value="Arginase"/>
    <property type="match status" value="1"/>
</dbReference>
<dbReference type="EMBL" id="JADJUC010000001">
    <property type="protein sequence ID" value="MBK8522742.1"/>
    <property type="molecule type" value="Genomic_DNA"/>
</dbReference>
<dbReference type="InterPro" id="IPR006035">
    <property type="entry name" value="Ureohydrolase"/>
</dbReference>
<evidence type="ECO:0000256" key="5">
    <source>
        <dbReference type="ARBA" id="ARBA00022503"/>
    </source>
</evidence>
<evidence type="ECO:0000313" key="13">
    <source>
        <dbReference type="Proteomes" id="UP000886689"/>
    </source>
</evidence>
<evidence type="ECO:0000256" key="4">
    <source>
        <dbReference type="ARBA" id="ARBA00018123"/>
    </source>
</evidence>
<keyword evidence="6" id="KW-0479">Metal-binding</keyword>
<evidence type="ECO:0000313" key="12">
    <source>
        <dbReference type="EMBL" id="MBK8522742.1"/>
    </source>
</evidence>
<evidence type="ECO:0000256" key="6">
    <source>
        <dbReference type="ARBA" id="ARBA00022723"/>
    </source>
</evidence>
<dbReference type="GO" id="GO:0005829">
    <property type="term" value="C:cytosol"/>
    <property type="evidence" value="ECO:0007669"/>
    <property type="project" value="TreeGrafter"/>
</dbReference>
<dbReference type="InterPro" id="IPR020855">
    <property type="entry name" value="Ureohydrolase_Mn_BS"/>
</dbReference>
<evidence type="ECO:0000256" key="1">
    <source>
        <dbReference type="ARBA" id="ARBA00001936"/>
    </source>
</evidence>
<comment type="cofactor">
    <cofactor evidence="1">
        <name>Mn(2+)</name>
        <dbReference type="ChEBI" id="CHEBI:29035"/>
    </cofactor>
</comment>
<evidence type="ECO:0000256" key="10">
    <source>
        <dbReference type="PROSITE-ProRule" id="PRU00742"/>
    </source>
</evidence>
<name>A0A9D7K0Z2_9PROT</name>
<dbReference type="InterPro" id="IPR023696">
    <property type="entry name" value="Ureohydrolase_dom_sf"/>
</dbReference>
<dbReference type="EC" id="3.5.3.1" evidence="3"/>
<dbReference type="GO" id="GO:0006525">
    <property type="term" value="P:arginine metabolic process"/>
    <property type="evidence" value="ECO:0007669"/>
    <property type="project" value="UniProtKB-KW"/>
</dbReference>
<dbReference type="AlphaFoldDB" id="A0A9D7K0Z2"/>
<comment type="similarity">
    <text evidence="10 11">Belongs to the arginase family.</text>
</comment>
<keyword evidence="8" id="KW-0464">Manganese</keyword>
<evidence type="ECO:0000256" key="2">
    <source>
        <dbReference type="ARBA" id="ARBA00005098"/>
    </source>
</evidence>
<dbReference type="PROSITE" id="PS01053">
    <property type="entry name" value="ARGINASE_1"/>
    <property type="match status" value="1"/>
</dbReference>
<dbReference type="GO" id="GO:0030145">
    <property type="term" value="F:manganese ion binding"/>
    <property type="evidence" value="ECO:0007669"/>
    <property type="project" value="TreeGrafter"/>
</dbReference>
<dbReference type="Pfam" id="PF00491">
    <property type="entry name" value="Arginase"/>
    <property type="match status" value="1"/>
</dbReference>
<reference evidence="12" key="1">
    <citation type="submission" date="2020-10" db="EMBL/GenBank/DDBJ databases">
        <title>Connecting structure to function with the recovery of over 1000 high-quality activated sludge metagenome-assembled genomes encoding full-length rRNA genes using long-read sequencing.</title>
        <authorList>
            <person name="Singleton C.M."/>
            <person name="Petriglieri F."/>
            <person name="Kristensen J.M."/>
            <person name="Kirkegaard R.H."/>
            <person name="Michaelsen T.Y."/>
            <person name="Andersen M.H."/>
            <person name="Karst S.M."/>
            <person name="Dueholm M.S."/>
            <person name="Nielsen P.H."/>
            <person name="Albertsen M."/>
        </authorList>
    </citation>
    <scope>NUCLEOTIDE SEQUENCE</scope>
    <source>
        <strain evidence="12">Hirt_18-Q3-R61-65_BATAC.395</strain>
    </source>
</reference>
<dbReference type="InterPro" id="IPR014033">
    <property type="entry name" value="Arginase"/>
</dbReference>
<evidence type="ECO:0000256" key="3">
    <source>
        <dbReference type="ARBA" id="ARBA00012168"/>
    </source>
</evidence>
<dbReference type="PANTHER" id="PTHR43782">
    <property type="entry name" value="ARGINASE"/>
    <property type="match status" value="1"/>
</dbReference>
<comment type="catalytic activity">
    <reaction evidence="9">
        <text>L-arginine + H2O = urea + L-ornithine</text>
        <dbReference type="Rhea" id="RHEA:20569"/>
        <dbReference type="ChEBI" id="CHEBI:15377"/>
        <dbReference type="ChEBI" id="CHEBI:16199"/>
        <dbReference type="ChEBI" id="CHEBI:32682"/>
        <dbReference type="ChEBI" id="CHEBI:46911"/>
        <dbReference type="EC" id="3.5.3.1"/>
    </reaction>
</comment>
<evidence type="ECO:0000256" key="11">
    <source>
        <dbReference type="RuleBase" id="RU003684"/>
    </source>
</evidence>
<dbReference type="PROSITE" id="PS51409">
    <property type="entry name" value="ARGINASE_2"/>
    <property type="match status" value="1"/>
</dbReference>
<dbReference type="Gene3D" id="3.40.800.10">
    <property type="entry name" value="Ureohydrolase domain"/>
    <property type="match status" value="1"/>
</dbReference>
<gene>
    <name evidence="12" type="ORF">IPL58_00545</name>
</gene>
<dbReference type="SUPFAM" id="SSF52768">
    <property type="entry name" value="Arginase/deacetylase"/>
    <property type="match status" value="1"/>
</dbReference>
<proteinExistence type="inferred from homology"/>
<sequence length="305" mass="32452">MPHTRPADRNPNRRLRIIGAASGIGAQDHNCEHGPTAFHRSQAWHELEHHPAIDWGETLYAPDRPGQTPVERIANLCQRLADAVATTHATGEFPLVIGGDHSVAIGTWSGMARTVGAPIGLLWVDAHLDSHTPETSYSGAIHGMPLACLFGRGDKRLLGFGLPGMQLLPAHTVVLGPRSYEAEEAEFLERLGVRVIGAEAIAQRGFKTCFDEALAIVSGAPGGFGVTLDLDAFDPRVAPGVGSPEPDGLAVREVAAGLRRLAALPGLLGLEIVEYNPDRDRGGVTAELITDLIEAVLPVGKRRTD</sequence>
<dbReference type="PANTHER" id="PTHR43782:SF3">
    <property type="entry name" value="ARGINASE"/>
    <property type="match status" value="1"/>
</dbReference>
<comment type="caution">
    <text evidence="12">The sequence shown here is derived from an EMBL/GenBank/DDBJ whole genome shotgun (WGS) entry which is preliminary data.</text>
</comment>
<dbReference type="PRINTS" id="PR00116">
    <property type="entry name" value="ARGINASE"/>
</dbReference>
<keyword evidence="5" id="KW-0056">Arginine metabolism</keyword>
<evidence type="ECO:0000256" key="9">
    <source>
        <dbReference type="ARBA" id="ARBA00047391"/>
    </source>
</evidence>
<organism evidence="12 13">
    <name type="scientific">Candidatus Proximibacter danicus</name>
    <dbReference type="NCBI Taxonomy" id="2954365"/>
    <lineage>
        <taxon>Bacteria</taxon>
        <taxon>Pseudomonadati</taxon>
        <taxon>Pseudomonadota</taxon>
        <taxon>Betaproteobacteria</taxon>
        <taxon>Candidatus Proximibacter</taxon>
    </lineage>
</organism>
<dbReference type="GO" id="GO:0004053">
    <property type="term" value="F:arginase activity"/>
    <property type="evidence" value="ECO:0007669"/>
    <property type="project" value="UniProtKB-EC"/>
</dbReference>
<evidence type="ECO:0000256" key="8">
    <source>
        <dbReference type="ARBA" id="ARBA00023211"/>
    </source>
</evidence>
<keyword evidence="7 11" id="KW-0378">Hydrolase</keyword>
<protein>
    <recommendedName>
        <fullName evidence="4">Arginase</fullName>
        <ecNumber evidence="3">3.5.3.1</ecNumber>
    </recommendedName>
</protein>
<comment type="pathway">
    <text evidence="2">Nitrogen metabolism; urea cycle; L-ornithine and urea from L-arginine: step 1/1.</text>
</comment>
<evidence type="ECO:0000256" key="7">
    <source>
        <dbReference type="ARBA" id="ARBA00022801"/>
    </source>
</evidence>
<accession>A0A9D7K0Z2</accession>
<dbReference type="Proteomes" id="UP000886689">
    <property type="component" value="Unassembled WGS sequence"/>
</dbReference>